<protein>
    <submittedName>
        <fullName evidence="1">Uncharacterized protein</fullName>
    </submittedName>
</protein>
<reference evidence="1 2" key="1">
    <citation type="submission" date="2019-08" db="EMBL/GenBank/DDBJ databases">
        <title>In-depth cultivation of the pig gut microbiome towards novel bacterial diversity and tailored functional studies.</title>
        <authorList>
            <person name="Wylensek D."/>
            <person name="Hitch T.C.A."/>
            <person name="Clavel T."/>
        </authorList>
    </citation>
    <scope>NUCLEOTIDE SEQUENCE [LARGE SCALE GENOMIC DNA]</scope>
    <source>
        <strain evidence="1 2">WCA-380-WT-2B</strain>
    </source>
</reference>
<evidence type="ECO:0000313" key="1">
    <source>
        <dbReference type="EMBL" id="MSS76869.1"/>
    </source>
</evidence>
<dbReference type="RefSeq" id="WP_154538726.1">
    <property type="nucleotide sequence ID" value="NZ_JAXDSU010000041.1"/>
</dbReference>
<keyword evidence="2" id="KW-1185">Reference proteome</keyword>
<sequence>MTSSAKKKPIIEKLEYNYLIKDDISSLNTLMSLYDDIKFSDFDKSNFQIRKYILKNIKRNFWYLSDIDQVLRSLNQTIGDDLNRFEFLLSLKSEFKAFENKKLIDKLEYLAIEYYGVSFLFEEKEIFTETNEKISLIKNEFKKITFNDKNLIANIRKNVKKYSDTYLKFKVLNIDVNTNKQLAFDMDLIYTEDITLKQAQEINDKLTNHLYNVAVEVYAEYYWKGLCKEVINRYH</sequence>
<dbReference type="EMBL" id="VULQ01000001">
    <property type="protein sequence ID" value="MSS76869.1"/>
    <property type="molecule type" value="Genomic_DNA"/>
</dbReference>
<evidence type="ECO:0000313" key="2">
    <source>
        <dbReference type="Proteomes" id="UP000441925"/>
    </source>
</evidence>
<name>A0A6N7VT44_9FIRM</name>
<accession>A0A6N7VT44</accession>
<dbReference type="Proteomes" id="UP000441925">
    <property type="component" value="Unassembled WGS sequence"/>
</dbReference>
<proteinExistence type="predicted"/>
<dbReference type="AlphaFoldDB" id="A0A6N7VT44"/>
<organism evidence="1 2">
    <name type="scientific">Anaerococcus porci</name>
    <dbReference type="NCBI Taxonomy" id="2652269"/>
    <lineage>
        <taxon>Bacteria</taxon>
        <taxon>Bacillati</taxon>
        <taxon>Bacillota</taxon>
        <taxon>Tissierellia</taxon>
        <taxon>Tissierellales</taxon>
        <taxon>Peptoniphilaceae</taxon>
        <taxon>Anaerococcus</taxon>
    </lineage>
</organism>
<comment type="caution">
    <text evidence="1">The sequence shown here is derived from an EMBL/GenBank/DDBJ whole genome shotgun (WGS) entry which is preliminary data.</text>
</comment>
<gene>
    <name evidence="1" type="ORF">FYJ26_00200</name>
</gene>